<evidence type="ECO:0000313" key="2">
    <source>
        <dbReference type="Proteomes" id="UP000799754"/>
    </source>
</evidence>
<name>A0ACB6S5L0_9PLEO</name>
<organism evidence="1 2">
    <name type="scientific">Macroventuria anomochaeta</name>
    <dbReference type="NCBI Taxonomy" id="301207"/>
    <lineage>
        <taxon>Eukaryota</taxon>
        <taxon>Fungi</taxon>
        <taxon>Dikarya</taxon>
        <taxon>Ascomycota</taxon>
        <taxon>Pezizomycotina</taxon>
        <taxon>Dothideomycetes</taxon>
        <taxon>Pleosporomycetidae</taxon>
        <taxon>Pleosporales</taxon>
        <taxon>Pleosporineae</taxon>
        <taxon>Didymellaceae</taxon>
        <taxon>Macroventuria</taxon>
    </lineage>
</organism>
<proteinExistence type="predicted"/>
<reference evidence="1" key="1">
    <citation type="journal article" date="2020" name="Stud. Mycol.">
        <title>101 Dothideomycetes genomes: a test case for predicting lifestyles and emergence of pathogens.</title>
        <authorList>
            <person name="Haridas S."/>
            <person name="Albert R."/>
            <person name="Binder M."/>
            <person name="Bloem J."/>
            <person name="Labutti K."/>
            <person name="Salamov A."/>
            <person name="Andreopoulos B."/>
            <person name="Baker S."/>
            <person name="Barry K."/>
            <person name="Bills G."/>
            <person name="Bluhm B."/>
            <person name="Cannon C."/>
            <person name="Castanera R."/>
            <person name="Culley D."/>
            <person name="Daum C."/>
            <person name="Ezra D."/>
            <person name="Gonzalez J."/>
            <person name="Henrissat B."/>
            <person name="Kuo A."/>
            <person name="Liang C."/>
            <person name="Lipzen A."/>
            <person name="Lutzoni F."/>
            <person name="Magnuson J."/>
            <person name="Mondo S."/>
            <person name="Nolan M."/>
            <person name="Ohm R."/>
            <person name="Pangilinan J."/>
            <person name="Park H.-J."/>
            <person name="Ramirez L."/>
            <person name="Alfaro M."/>
            <person name="Sun H."/>
            <person name="Tritt A."/>
            <person name="Yoshinaga Y."/>
            <person name="Zwiers L.-H."/>
            <person name="Turgeon B."/>
            <person name="Goodwin S."/>
            <person name="Spatafora J."/>
            <person name="Crous P."/>
            <person name="Grigoriev I."/>
        </authorList>
    </citation>
    <scope>NUCLEOTIDE SEQUENCE</scope>
    <source>
        <strain evidence="1">CBS 525.71</strain>
    </source>
</reference>
<dbReference type="EMBL" id="MU006712">
    <property type="protein sequence ID" value="KAF2628679.1"/>
    <property type="molecule type" value="Genomic_DNA"/>
</dbReference>
<sequence length="139" mass="14636">MSVDDPLANYPKCCSGHSLDYLYQTYTCCANSNSACAPGWYCCGLTCCREGITCCGSICCNEGYSCSTAQTCVARTTTSRSSTTTTRQPTGTTTPSEGDEDNFKKGLSQSDRIALGVGLGIGIPTLLIGFTGLIIMCNK</sequence>
<accession>A0ACB6S5L0</accession>
<evidence type="ECO:0000313" key="1">
    <source>
        <dbReference type="EMBL" id="KAF2628679.1"/>
    </source>
</evidence>
<comment type="caution">
    <text evidence="1">The sequence shown here is derived from an EMBL/GenBank/DDBJ whole genome shotgun (WGS) entry which is preliminary data.</text>
</comment>
<gene>
    <name evidence="1" type="ORF">BU25DRAFT_29617</name>
</gene>
<protein>
    <submittedName>
        <fullName evidence="1">Uncharacterized protein</fullName>
    </submittedName>
</protein>
<keyword evidence="2" id="KW-1185">Reference proteome</keyword>
<dbReference type="Proteomes" id="UP000799754">
    <property type="component" value="Unassembled WGS sequence"/>
</dbReference>